<protein>
    <submittedName>
        <fullName evidence="6">Uncharacterized protein</fullName>
    </submittedName>
</protein>
<feature type="transmembrane region" description="Helical" evidence="5">
    <location>
        <begin position="154"/>
        <end position="176"/>
    </location>
</feature>
<feature type="transmembrane region" description="Helical" evidence="5">
    <location>
        <begin position="117"/>
        <end position="134"/>
    </location>
</feature>
<feature type="transmembrane region" description="Helical" evidence="5">
    <location>
        <begin position="203"/>
        <end position="222"/>
    </location>
</feature>
<keyword evidence="4 5" id="KW-0472">Membrane</keyword>
<feature type="transmembrane region" description="Helical" evidence="5">
    <location>
        <begin position="51"/>
        <end position="69"/>
    </location>
</feature>
<organism evidence="6 7">
    <name type="scientific">Paralvinella palmiformis</name>
    <dbReference type="NCBI Taxonomy" id="53620"/>
    <lineage>
        <taxon>Eukaryota</taxon>
        <taxon>Metazoa</taxon>
        <taxon>Spiralia</taxon>
        <taxon>Lophotrochozoa</taxon>
        <taxon>Annelida</taxon>
        <taxon>Polychaeta</taxon>
        <taxon>Sedentaria</taxon>
        <taxon>Canalipalpata</taxon>
        <taxon>Terebellida</taxon>
        <taxon>Terebelliformia</taxon>
        <taxon>Alvinellidae</taxon>
        <taxon>Paralvinella</taxon>
    </lineage>
</organism>
<dbReference type="AlphaFoldDB" id="A0AAD9N8A4"/>
<evidence type="ECO:0000313" key="6">
    <source>
        <dbReference type="EMBL" id="KAK2157809.1"/>
    </source>
</evidence>
<keyword evidence="7" id="KW-1185">Reference proteome</keyword>
<sequence>MLGPMPAFVYVWHLYFLTQPSFQALLAITTTDYLAKAIFQDHCQFPERARILFTIWILVTVVALNSVYVKYVSRVQILLTFIKVVALIGIIIIGIYQLVNGETRILSTGFHDTTYSFGGHATAIHSGIFTYMGWQYVFTLIEEVKYPERVVPQATVISILTVTVLYTLTNVAYFTVMSPEDMTSSKAVALTFAEMTIGRFSKVVPFFVACSTIGSLNGAILAGSR</sequence>
<evidence type="ECO:0000313" key="7">
    <source>
        <dbReference type="Proteomes" id="UP001208570"/>
    </source>
</evidence>
<dbReference type="InterPro" id="IPR050598">
    <property type="entry name" value="AminoAcid_Transporter"/>
</dbReference>
<feature type="transmembrane region" description="Helical" evidence="5">
    <location>
        <begin position="75"/>
        <end position="96"/>
    </location>
</feature>
<dbReference type="EMBL" id="JAODUP010000184">
    <property type="protein sequence ID" value="KAK2157809.1"/>
    <property type="molecule type" value="Genomic_DNA"/>
</dbReference>
<keyword evidence="3 5" id="KW-1133">Transmembrane helix</keyword>
<dbReference type="InterPro" id="IPR002293">
    <property type="entry name" value="AA/rel_permease1"/>
</dbReference>
<evidence type="ECO:0000256" key="4">
    <source>
        <dbReference type="ARBA" id="ARBA00023136"/>
    </source>
</evidence>
<dbReference type="PANTHER" id="PTHR11785">
    <property type="entry name" value="AMINO ACID TRANSPORTER"/>
    <property type="match status" value="1"/>
</dbReference>
<dbReference type="Proteomes" id="UP001208570">
    <property type="component" value="Unassembled WGS sequence"/>
</dbReference>
<dbReference type="Gene3D" id="1.20.1740.10">
    <property type="entry name" value="Amino acid/polyamine transporter I"/>
    <property type="match status" value="1"/>
</dbReference>
<evidence type="ECO:0000256" key="5">
    <source>
        <dbReference type="SAM" id="Phobius"/>
    </source>
</evidence>
<dbReference type="GO" id="GO:0016020">
    <property type="term" value="C:membrane"/>
    <property type="evidence" value="ECO:0007669"/>
    <property type="project" value="UniProtKB-SubCell"/>
</dbReference>
<evidence type="ECO:0000256" key="2">
    <source>
        <dbReference type="ARBA" id="ARBA00022692"/>
    </source>
</evidence>
<dbReference type="Pfam" id="PF13520">
    <property type="entry name" value="AA_permease_2"/>
    <property type="match status" value="1"/>
</dbReference>
<evidence type="ECO:0000256" key="1">
    <source>
        <dbReference type="ARBA" id="ARBA00004141"/>
    </source>
</evidence>
<name>A0AAD9N8A4_9ANNE</name>
<evidence type="ECO:0000256" key="3">
    <source>
        <dbReference type="ARBA" id="ARBA00022989"/>
    </source>
</evidence>
<keyword evidence="2 5" id="KW-0812">Transmembrane</keyword>
<gene>
    <name evidence="6" type="ORF">LSH36_184g07028</name>
</gene>
<proteinExistence type="predicted"/>
<dbReference type="GO" id="GO:0015179">
    <property type="term" value="F:L-amino acid transmembrane transporter activity"/>
    <property type="evidence" value="ECO:0007669"/>
    <property type="project" value="TreeGrafter"/>
</dbReference>
<accession>A0AAD9N8A4</accession>
<comment type="subcellular location">
    <subcellularLocation>
        <location evidence="1">Membrane</location>
        <topology evidence="1">Multi-pass membrane protein</topology>
    </subcellularLocation>
</comment>
<reference evidence="6" key="1">
    <citation type="journal article" date="2023" name="Mol. Biol. Evol.">
        <title>Third-Generation Sequencing Reveals the Adaptive Role of the Epigenome in Three Deep-Sea Polychaetes.</title>
        <authorList>
            <person name="Perez M."/>
            <person name="Aroh O."/>
            <person name="Sun Y."/>
            <person name="Lan Y."/>
            <person name="Juniper S.K."/>
            <person name="Young C.R."/>
            <person name="Angers B."/>
            <person name="Qian P.Y."/>
        </authorList>
    </citation>
    <scope>NUCLEOTIDE SEQUENCE</scope>
    <source>
        <strain evidence="6">P08H-3</strain>
    </source>
</reference>
<comment type="caution">
    <text evidence="6">The sequence shown here is derived from an EMBL/GenBank/DDBJ whole genome shotgun (WGS) entry which is preliminary data.</text>
</comment>
<dbReference type="PANTHER" id="PTHR11785:SF528">
    <property type="entry name" value="AMINO ACID TRANSPORTER PROTEIN JHI-21"/>
    <property type="match status" value="1"/>
</dbReference>